<sequence>MFIDINGARLRYSIAGEQNEQTIILLHGGRGFGTHGGGFRAHSPLADRYRVIGYDMRGHGQSSLTPPYTFDQLVDDLEQLRRTLGRDRPMILQDGSFGGMIALSYAVKYPQGLSHLILRGTSPSWRYENELLANYEARISKAPMATRKMQEKLFSTGIVDDNEFRLIKFALAPMYIEDGQKVDMDAILEDSRRGVYHAEVHNHLMAEHYDVVDRLPNIQVPTLILCGEHDWLCPPSHSRLIASRIPGARLVIVPNANHAVPADVANREIRKFLLDHPGLSLSRESGQ</sequence>
<dbReference type="PANTHER" id="PTHR43798">
    <property type="entry name" value="MONOACYLGLYCEROL LIPASE"/>
    <property type="match status" value="1"/>
</dbReference>
<organism evidence="4 5">
    <name type="scientific">Handelsmanbacteria sp. (strain RIFCSPLOWO2_12_FULL_64_10)</name>
    <dbReference type="NCBI Taxonomy" id="1817868"/>
    <lineage>
        <taxon>Bacteria</taxon>
        <taxon>Candidatus Handelsmaniibacteriota</taxon>
    </lineage>
</organism>
<evidence type="ECO:0000313" key="5">
    <source>
        <dbReference type="Proteomes" id="UP000178606"/>
    </source>
</evidence>
<comment type="caution">
    <text evidence="4">The sequence shown here is derived from an EMBL/GenBank/DDBJ whole genome shotgun (WGS) entry which is preliminary data.</text>
</comment>
<keyword evidence="2" id="KW-0378">Hydrolase</keyword>
<evidence type="ECO:0000256" key="1">
    <source>
        <dbReference type="ARBA" id="ARBA00010088"/>
    </source>
</evidence>
<proteinExistence type="inferred from homology"/>
<evidence type="ECO:0000256" key="2">
    <source>
        <dbReference type="ARBA" id="ARBA00022801"/>
    </source>
</evidence>
<dbReference type="PRINTS" id="PR00111">
    <property type="entry name" value="ABHYDROLASE"/>
</dbReference>
<dbReference type="InterPro" id="IPR050266">
    <property type="entry name" value="AB_hydrolase_sf"/>
</dbReference>
<reference evidence="4 5" key="1">
    <citation type="journal article" date="2016" name="Nat. Commun.">
        <title>Thousands of microbial genomes shed light on interconnected biogeochemical processes in an aquifer system.</title>
        <authorList>
            <person name="Anantharaman K."/>
            <person name="Brown C.T."/>
            <person name="Hug L.A."/>
            <person name="Sharon I."/>
            <person name="Castelle C.J."/>
            <person name="Probst A.J."/>
            <person name="Thomas B.C."/>
            <person name="Singh A."/>
            <person name="Wilkins M.J."/>
            <person name="Karaoz U."/>
            <person name="Brodie E.L."/>
            <person name="Williams K.H."/>
            <person name="Hubbard S.S."/>
            <person name="Banfield J.F."/>
        </authorList>
    </citation>
    <scope>NUCLEOTIDE SEQUENCE [LARGE SCALE GENOMIC DNA]</scope>
    <source>
        <strain evidence="5">RIFCSPLOWO2_12_FULL_64_10</strain>
    </source>
</reference>
<dbReference type="Gene3D" id="3.40.50.1820">
    <property type="entry name" value="alpha/beta hydrolase"/>
    <property type="match status" value="1"/>
</dbReference>
<dbReference type="GO" id="GO:0008233">
    <property type="term" value="F:peptidase activity"/>
    <property type="evidence" value="ECO:0007669"/>
    <property type="project" value="InterPro"/>
</dbReference>
<comment type="similarity">
    <text evidence="1">Belongs to the peptidase S33 family.</text>
</comment>
<evidence type="ECO:0000313" key="4">
    <source>
        <dbReference type="EMBL" id="OGG45894.1"/>
    </source>
</evidence>
<dbReference type="GO" id="GO:0006508">
    <property type="term" value="P:proteolysis"/>
    <property type="evidence" value="ECO:0007669"/>
    <property type="project" value="InterPro"/>
</dbReference>
<dbReference type="EMBL" id="MFKF01000360">
    <property type="protein sequence ID" value="OGG45894.1"/>
    <property type="molecule type" value="Genomic_DNA"/>
</dbReference>
<dbReference type="InterPro" id="IPR002410">
    <property type="entry name" value="Peptidase_S33"/>
</dbReference>
<dbReference type="PRINTS" id="PR00793">
    <property type="entry name" value="PROAMNOPTASE"/>
</dbReference>
<feature type="domain" description="AB hydrolase-1" evidence="3">
    <location>
        <begin position="22"/>
        <end position="260"/>
    </location>
</feature>
<evidence type="ECO:0000259" key="3">
    <source>
        <dbReference type="Pfam" id="PF00561"/>
    </source>
</evidence>
<accession>A0A1F6C9N7</accession>
<name>A0A1F6C9N7_HANXR</name>
<dbReference type="InterPro" id="IPR029058">
    <property type="entry name" value="AB_hydrolase_fold"/>
</dbReference>
<protein>
    <submittedName>
        <fullName evidence="4">Proline-specific peptidase</fullName>
    </submittedName>
</protein>
<dbReference type="InterPro" id="IPR000073">
    <property type="entry name" value="AB_hydrolase_1"/>
</dbReference>
<dbReference type="GO" id="GO:0016020">
    <property type="term" value="C:membrane"/>
    <property type="evidence" value="ECO:0007669"/>
    <property type="project" value="TreeGrafter"/>
</dbReference>
<gene>
    <name evidence="4" type="ORF">A3F84_17025</name>
</gene>
<dbReference type="SUPFAM" id="SSF53474">
    <property type="entry name" value="alpha/beta-Hydrolases"/>
    <property type="match status" value="1"/>
</dbReference>
<dbReference type="Pfam" id="PF00561">
    <property type="entry name" value="Abhydrolase_1"/>
    <property type="match status" value="1"/>
</dbReference>
<dbReference type="AlphaFoldDB" id="A0A1F6C9N7"/>
<dbReference type="Proteomes" id="UP000178606">
    <property type="component" value="Unassembled WGS sequence"/>
</dbReference>
<dbReference type="PANTHER" id="PTHR43798:SF33">
    <property type="entry name" value="HYDROLASE, PUTATIVE (AFU_ORTHOLOGUE AFUA_2G14860)-RELATED"/>
    <property type="match status" value="1"/>
</dbReference>